<dbReference type="EMBL" id="CP000585">
    <property type="protein sequence ID" value="ABO96022.1"/>
    <property type="molecule type" value="Genomic_DNA"/>
</dbReference>
<dbReference type="Gene3D" id="3.10.110.10">
    <property type="entry name" value="Ubiquitin Conjugating Enzyme"/>
    <property type="match status" value="1"/>
</dbReference>
<dbReference type="AlphaFoldDB" id="A4RXD1"/>
<dbReference type="Proteomes" id="UP000001568">
    <property type="component" value="Chromosome 5"/>
</dbReference>
<evidence type="ECO:0000256" key="6">
    <source>
        <dbReference type="PROSITE-ProRule" id="PRU10133"/>
    </source>
</evidence>
<keyword evidence="2" id="KW-0808">Transferase</keyword>
<feature type="domain" description="UBC core" evidence="9">
    <location>
        <begin position="8"/>
        <end position="155"/>
    </location>
</feature>
<organism evidence="10 11">
    <name type="scientific">Ostreococcus lucimarinus (strain CCE9901)</name>
    <dbReference type="NCBI Taxonomy" id="436017"/>
    <lineage>
        <taxon>Eukaryota</taxon>
        <taxon>Viridiplantae</taxon>
        <taxon>Chlorophyta</taxon>
        <taxon>Mamiellophyceae</taxon>
        <taxon>Mamiellales</taxon>
        <taxon>Bathycoccaceae</taxon>
        <taxon>Ostreococcus</taxon>
    </lineage>
</organism>
<dbReference type="HOGENOM" id="CLU_030988_5_3_1"/>
<dbReference type="STRING" id="436017.A4RXD1"/>
<feature type="active site" description="Glycyl thioester intermediate" evidence="6">
    <location>
        <position position="93"/>
    </location>
</feature>
<dbReference type="GO" id="GO:0061631">
    <property type="term" value="F:ubiquitin conjugating enzyme activity"/>
    <property type="evidence" value="ECO:0007669"/>
    <property type="project" value="UniProtKB-EC"/>
</dbReference>
<feature type="compositionally biased region" description="Basic residues" evidence="8">
    <location>
        <begin position="181"/>
        <end position="190"/>
    </location>
</feature>
<dbReference type="GO" id="GO:0006511">
    <property type="term" value="P:ubiquitin-dependent protein catabolic process"/>
    <property type="evidence" value="ECO:0007669"/>
    <property type="project" value="EnsemblPlants"/>
</dbReference>
<dbReference type="CDD" id="cd23804">
    <property type="entry name" value="UBCc_UBE2S"/>
    <property type="match status" value="1"/>
</dbReference>
<accession>A4RXD1</accession>
<evidence type="ECO:0000259" key="9">
    <source>
        <dbReference type="PROSITE" id="PS50127"/>
    </source>
</evidence>
<evidence type="ECO:0000256" key="4">
    <source>
        <dbReference type="ARBA" id="ARBA00022786"/>
    </source>
</evidence>
<dbReference type="Pfam" id="PF00179">
    <property type="entry name" value="UQ_con"/>
    <property type="match status" value="1"/>
</dbReference>
<dbReference type="FunFam" id="3.10.110.10:FF:000031">
    <property type="entry name" value="Ubiquitin-conjugating enzyme E2 22"/>
    <property type="match status" value="1"/>
</dbReference>
<keyword evidence="11" id="KW-1185">Reference proteome</keyword>
<evidence type="ECO:0000256" key="7">
    <source>
        <dbReference type="RuleBase" id="RU362109"/>
    </source>
</evidence>
<dbReference type="GeneID" id="5001852"/>
<evidence type="ECO:0000256" key="8">
    <source>
        <dbReference type="SAM" id="MobiDB-lite"/>
    </source>
</evidence>
<dbReference type="OrthoDB" id="10069349at2759"/>
<dbReference type="RefSeq" id="XP_001417729.1">
    <property type="nucleotide sequence ID" value="XM_001417692.1"/>
</dbReference>
<comment type="similarity">
    <text evidence="7">Belongs to the ubiquitin-conjugating enzyme family.</text>
</comment>
<dbReference type="InterPro" id="IPR050113">
    <property type="entry name" value="Ub_conjugating_enzyme"/>
</dbReference>
<dbReference type="KEGG" id="olu:OSTLU_31651"/>
<dbReference type="EC" id="2.3.2.23" evidence="1"/>
<keyword evidence="3 7" id="KW-0547">Nucleotide-binding</keyword>
<keyword evidence="4 7" id="KW-0833">Ubl conjugation pathway</keyword>
<dbReference type="SMART" id="SM00212">
    <property type="entry name" value="UBCc"/>
    <property type="match status" value="1"/>
</dbReference>
<evidence type="ECO:0000313" key="11">
    <source>
        <dbReference type="Proteomes" id="UP000001568"/>
    </source>
</evidence>
<dbReference type="eggNOG" id="KOG0423">
    <property type="taxonomic scope" value="Eukaryota"/>
</dbReference>
<evidence type="ECO:0000256" key="5">
    <source>
        <dbReference type="ARBA" id="ARBA00022840"/>
    </source>
</evidence>
<reference evidence="10 11" key="1">
    <citation type="journal article" date="2007" name="Proc. Natl. Acad. Sci. U.S.A.">
        <title>The tiny eukaryote Ostreococcus provides genomic insights into the paradox of plankton speciation.</title>
        <authorList>
            <person name="Palenik B."/>
            <person name="Grimwood J."/>
            <person name="Aerts A."/>
            <person name="Rouze P."/>
            <person name="Salamov A."/>
            <person name="Putnam N."/>
            <person name="Dupont C."/>
            <person name="Jorgensen R."/>
            <person name="Derelle E."/>
            <person name="Rombauts S."/>
            <person name="Zhou K."/>
            <person name="Otillar R."/>
            <person name="Merchant S.S."/>
            <person name="Podell S."/>
            <person name="Gaasterland T."/>
            <person name="Napoli C."/>
            <person name="Gendler K."/>
            <person name="Manuell A."/>
            <person name="Tai V."/>
            <person name="Vallon O."/>
            <person name="Piganeau G."/>
            <person name="Jancek S."/>
            <person name="Heijde M."/>
            <person name="Jabbari K."/>
            <person name="Bowler C."/>
            <person name="Lohr M."/>
            <person name="Robbens S."/>
            <person name="Werner G."/>
            <person name="Dubchak I."/>
            <person name="Pazour G.J."/>
            <person name="Ren Q."/>
            <person name="Paulsen I."/>
            <person name="Delwiche C."/>
            <person name="Schmutz J."/>
            <person name="Rokhsar D."/>
            <person name="Van de Peer Y."/>
            <person name="Moreau H."/>
            <person name="Grigoriev I.V."/>
        </authorList>
    </citation>
    <scope>NUCLEOTIDE SEQUENCE [LARGE SCALE GENOMIC DNA]</scope>
    <source>
        <strain evidence="10 11">CCE9901</strain>
    </source>
</reference>
<dbReference type="PROSITE" id="PS50127">
    <property type="entry name" value="UBC_2"/>
    <property type="match status" value="1"/>
</dbReference>
<keyword evidence="5 7" id="KW-0067">ATP-binding</keyword>
<dbReference type="InterPro" id="IPR016135">
    <property type="entry name" value="UBQ-conjugating_enzyme/RWD"/>
</dbReference>
<evidence type="ECO:0000313" key="10">
    <source>
        <dbReference type="EMBL" id="ABO96022.1"/>
    </source>
</evidence>
<sequence length="190" mass="21384">MGENLSPETVNSIMRQLKDLMQSPAEGIRVRVNEENVTDVFAELDGPADTPFEGGTFKMKLALPADYPNNPPKGFFTTKIFHPNIRQPSGEICVNTLKRDWQPTHGLRHILMVIRCLLIEPFPESALNEEAGKLLLEDYEEYFRRAKMYTNIHAKPETGKAEDAASASAASGGEKKLDKKKDKKKSLRRL</sequence>
<dbReference type="PROSITE" id="PS00183">
    <property type="entry name" value="UBC_1"/>
    <property type="match status" value="1"/>
</dbReference>
<dbReference type="GO" id="GO:0005524">
    <property type="term" value="F:ATP binding"/>
    <property type="evidence" value="ECO:0007669"/>
    <property type="project" value="UniProtKB-UniRule"/>
</dbReference>
<evidence type="ECO:0000256" key="1">
    <source>
        <dbReference type="ARBA" id="ARBA00012486"/>
    </source>
</evidence>
<gene>
    <name evidence="10" type="ORF">OSTLU_31651</name>
</gene>
<dbReference type="SUPFAM" id="SSF54495">
    <property type="entry name" value="UBC-like"/>
    <property type="match status" value="1"/>
</dbReference>
<protein>
    <recommendedName>
        <fullName evidence="1">E2 ubiquitin-conjugating enzyme</fullName>
        <ecNumber evidence="1">2.3.2.23</ecNumber>
    </recommendedName>
</protein>
<dbReference type="PANTHER" id="PTHR24067">
    <property type="entry name" value="UBIQUITIN-CONJUGATING ENZYME E2"/>
    <property type="match status" value="1"/>
</dbReference>
<evidence type="ECO:0000256" key="2">
    <source>
        <dbReference type="ARBA" id="ARBA00022679"/>
    </source>
</evidence>
<dbReference type="InterPro" id="IPR023313">
    <property type="entry name" value="UBQ-conjugating_AS"/>
</dbReference>
<name>A4RXD1_OSTLU</name>
<dbReference type="OMA" id="QPAKCGA"/>
<feature type="compositionally biased region" description="Basic and acidic residues" evidence="8">
    <location>
        <begin position="154"/>
        <end position="163"/>
    </location>
</feature>
<dbReference type="InterPro" id="IPR000608">
    <property type="entry name" value="UBC"/>
</dbReference>
<evidence type="ECO:0000256" key="3">
    <source>
        <dbReference type="ARBA" id="ARBA00022741"/>
    </source>
</evidence>
<dbReference type="Gramene" id="ABO96022">
    <property type="protein sequence ID" value="ABO96022"/>
    <property type="gene ID" value="OSTLU_31651"/>
</dbReference>
<feature type="region of interest" description="Disordered" evidence="8">
    <location>
        <begin position="154"/>
        <end position="190"/>
    </location>
</feature>
<proteinExistence type="inferred from homology"/>